<evidence type="ECO:0000313" key="4">
    <source>
        <dbReference type="EMBL" id="MYN08794.1"/>
    </source>
</evidence>
<keyword evidence="2" id="KW-0732">Signal</keyword>
<feature type="region of interest" description="Disordered" evidence="1">
    <location>
        <begin position="94"/>
        <end position="143"/>
    </location>
</feature>
<evidence type="ECO:0000259" key="3">
    <source>
        <dbReference type="Pfam" id="PF13511"/>
    </source>
</evidence>
<reference evidence="4 5" key="1">
    <citation type="submission" date="2019-12" db="EMBL/GenBank/DDBJ databases">
        <title>Novel species isolated from a subtropical stream in China.</title>
        <authorList>
            <person name="Lu H."/>
        </authorList>
    </citation>
    <scope>NUCLEOTIDE SEQUENCE [LARGE SCALE GENOMIC DNA]</scope>
    <source>
        <strain evidence="4 5">FT127W</strain>
    </source>
</reference>
<name>A0A7X4HD86_9BURK</name>
<feature type="domain" description="DUF4124" evidence="3">
    <location>
        <begin position="9"/>
        <end position="60"/>
    </location>
</feature>
<feature type="compositionally biased region" description="Basic and acidic residues" evidence="1">
    <location>
        <begin position="124"/>
        <end position="143"/>
    </location>
</feature>
<feature type="chain" id="PRO_5031530768" evidence="2">
    <location>
        <begin position="20"/>
        <end position="143"/>
    </location>
</feature>
<comment type="caution">
    <text evidence="4">The sequence shown here is derived from an EMBL/GenBank/DDBJ whole genome shotgun (WGS) entry which is preliminary data.</text>
</comment>
<gene>
    <name evidence="4" type="ORF">GTP77_15805</name>
</gene>
<feature type="signal peptide" evidence="2">
    <location>
        <begin position="1"/>
        <end position="19"/>
    </location>
</feature>
<evidence type="ECO:0000256" key="2">
    <source>
        <dbReference type="SAM" id="SignalP"/>
    </source>
</evidence>
<dbReference type="InterPro" id="IPR025392">
    <property type="entry name" value="DUF4124"/>
</dbReference>
<keyword evidence="5" id="KW-1185">Reference proteome</keyword>
<sequence>MTPRAFALLLMLCSAATQAQTVHKCTVDGKVTYTELPCQGGTASVIAVPDAPAPDKAAAAELAGMKKQAAALEKERRKREAASEREDAAINRAAAARRQKCDKAKLDQKWADEDLRRAQPQRQEGARIKAQRAADKVKLACSS</sequence>
<evidence type="ECO:0000313" key="5">
    <source>
        <dbReference type="Proteomes" id="UP000450676"/>
    </source>
</evidence>
<protein>
    <submittedName>
        <fullName evidence="4">DUF4124 domain-containing protein</fullName>
    </submittedName>
</protein>
<dbReference type="Proteomes" id="UP000450676">
    <property type="component" value="Unassembled WGS sequence"/>
</dbReference>
<dbReference type="AlphaFoldDB" id="A0A7X4HD86"/>
<dbReference type="EMBL" id="WWCU01000017">
    <property type="protein sequence ID" value="MYN08794.1"/>
    <property type="molecule type" value="Genomic_DNA"/>
</dbReference>
<dbReference type="RefSeq" id="WP_161073110.1">
    <property type="nucleotide sequence ID" value="NZ_CP086370.1"/>
</dbReference>
<feature type="compositionally biased region" description="Basic and acidic residues" evidence="1">
    <location>
        <begin position="99"/>
        <end position="117"/>
    </location>
</feature>
<proteinExistence type="predicted"/>
<dbReference type="Pfam" id="PF13511">
    <property type="entry name" value="DUF4124"/>
    <property type="match status" value="1"/>
</dbReference>
<organism evidence="4 5">
    <name type="scientific">Pseudoduganella aquatica</name>
    <dbReference type="NCBI Taxonomy" id="2660641"/>
    <lineage>
        <taxon>Bacteria</taxon>
        <taxon>Pseudomonadati</taxon>
        <taxon>Pseudomonadota</taxon>
        <taxon>Betaproteobacteria</taxon>
        <taxon>Burkholderiales</taxon>
        <taxon>Oxalobacteraceae</taxon>
        <taxon>Telluria group</taxon>
        <taxon>Pseudoduganella</taxon>
    </lineage>
</organism>
<evidence type="ECO:0000256" key="1">
    <source>
        <dbReference type="SAM" id="MobiDB-lite"/>
    </source>
</evidence>
<accession>A0A7X4HD86</accession>